<dbReference type="AlphaFoldDB" id="A0ABD1H8H1"/>
<dbReference type="EMBL" id="JBEAFC010000006">
    <property type="protein sequence ID" value="KAL1552750.1"/>
    <property type="molecule type" value="Genomic_DNA"/>
</dbReference>
<comment type="caution">
    <text evidence="3">The sequence shown here is derived from an EMBL/GenBank/DDBJ whole genome shotgun (WGS) entry which is preliminary data.</text>
</comment>
<evidence type="ECO:0000313" key="3">
    <source>
        <dbReference type="EMBL" id="KAL1552750.1"/>
    </source>
</evidence>
<gene>
    <name evidence="3" type="ORF">AAHA92_13513</name>
</gene>
<name>A0ABD1H8H1_SALDI</name>
<dbReference type="PANTHER" id="PTHR36782">
    <property type="entry name" value="BNAC03G62080D PROTEIN"/>
    <property type="match status" value="1"/>
</dbReference>
<keyword evidence="4" id="KW-1185">Reference proteome</keyword>
<dbReference type="PANTHER" id="PTHR36782:SF1">
    <property type="entry name" value="CALCIUM UNIPORTER PROTEIN"/>
    <property type="match status" value="1"/>
</dbReference>
<feature type="region of interest" description="Disordered" evidence="1">
    <location>
        <begin position="32"/>
        <end position="73"/>
    </location>
</feature>
<sequence length="126" mass="14381">MNFLQPFLQNGRQSKPRVQQLICREDLKKKKTPDAASLKMKKKVHFESEPSIQNDQNKKNCKPGDPKEGQVPNEEKCAVQVKILMRKEEATLLLSKCNIGGVLQFEDVLRISNCRAHAFSSNKKDD</sequence>
<organism evidence="3 4">
    <name type="scientific">Salvia divinorum</name>
    <name type="common">Maria pastora</name>
    <name type="synonym">Diviner's sage</name>
    <dbReference type="NCBI Taxonomy" id="28513"/>
    <lineage>
        <taxon>Eukaryota</taxon>
        <taxon>Viridiplantae</taxon>
        <taxon>Streptophyta</taxon>
        <taxon>Embryophyta</taxon>
        <taxon>Tracheophyta</taxon>
        <taxon>Spermatophyta</taxon>
        <taxon>Magnoliopsida</taxon>
        <taxon>eudicotyledons</taxon>
        <taxon>Gunneridae</taxon>
        <taxon>Pentapetalae</taxon>
        <taxon>asterids</taxon>
        <taxon>lamiids</taxon>
        <taxon>Lamiales</taxon>
        <taxon>Lamiaceae</taxon>
        <taxon>Nepetoideae</taxon>
        <taxon>Mentheae</taxon>
        <taxon>Salviinae</taxon>
        <taxon>Salvia</taxon>
        <taxon>Salvia subgen. Calosphace</taxon>
    </lineage>
</organism>
<dbReference type="Pfam" id="PF25418">
    <property type="entry name" value="DUF7890"/>
    <property type="match status" value="1"/>
</dbReference>
<dbReference type="InterPro" id="IPR057212">
    <property type="entry name" value="DUF7890"/>
</dbReference>
<accession>A0ABD1H8H1</accession>
<dbReference type="Proteomes" id="UP001567538">
    <property type="component" value="Unassembled WGS sequence"/>
</dbReference>
<reference evidence="3 4" key="1">
    <citation type="submission" date="2024-06" db="EMBL/GenBank/DDBJ databases">
        <title>A chromosome level genome sequence of Diviner's sage (Salvia divinorum).</title>
        <authorList>
            <person name="Ford S.A."/>
            <person name="Ro D.-K."/>
            <person name="Ness R.W."/>
            <person name="Phillips M.A."/>
        </authorList>
    </citation>
    <scope>NUCLEOTIDE SEQUENCE [LARGE SCALE GENOMIC DNA]</scope>
    <source>
        <strain evidence="3">SAF-2024a</strain>
        <tissue evidence="3">Leaf</tissue>
    </source>
</reference>
<feature type="compositionally biased region" description="Basic and acidic residues" evidence="1">
    <location>
        <begin position="56"/>
        <end position="73"/>
    </location>
</feature>
<protein>
    <recommendedName>
        <fullName evidence="2">DUF7890 domain-containing protein</fullName>
    </recommendedName>
</protein>
<feature type="domain" description="DUF7890" evidence="2">
    <location>
        <begin position="78"/>
        <end position="109"/>
    </location>
</feature>
<proteinExistence type="predicted"/>
<evidence type="ECO:0000256" key="1">
    <source>
        <dbReference type="SAM" id="MobiDB-lite"/>
    </source>
</evidence>
<evidence type="ECO:0000313" key="4">
    <source>
        <dbReference type="Proteomes" id="UP001567538"/>
    </source>
</evidence>
<evidence type="ECO:0000259" key="2">
    <source>
        <dbReference type="Pfam" id="PF25418"/>
    </source>
</evidence>